<dbReference type="Proteomes" id="UP000076502">
    <property type="component" value="Unassembled WGS sequence"/>
</dbReference>
<gene>
    <name evidence="2" type="ORF">WN55_09847</name>
</gene>
<evidence type="ECO:0000313" key="3">
    <source>
        <dbReference type="Proteomes" id="UP000076502"/>
    </source>
</evidence>
<feature type="compositionally biased region" description="Basic and acidic residues" evidence="1">
    <location>
        <begin position="11"/>
        <end position="30"/>
    </location>
</feature>
<sequence>MEEGGGWVGWVEKRGGIERTRSPGDIETKKKVAWTSAGGGGGAVEREASFDGPRVPGLPRDLTLTESQKWKRKDEPGLKRYRSSLARDKGLQTLSIYRDSRIKVSVGFLENTPYDEGDRTDWKTLQWERDPSSRRKRILSNRSHGRFAGRDTKFIGVNTDGGDPVARCAISISIKVPRLKQNELPAQGYLGCYTHMVGTVQCLAEVLCHSQHGELSEPYGRIKFASRQLEELDFAWGNAENNPALPIVSYAGPSGMEALQASNTLTQRRGTSGACLPFQPFFRTACLRRNKEAQTLVSVTPCGLSHPDQIGLRNIIYHVPGSGRETKSFEASEQQMTSPETGPLVN</sequence>
<protein>
    <submittedName>
        <fullName evidence="2">Uncharacterized protein</fullName>
    </submittedName>
</protein>
<accession>A0A154P7M7</accession>
<feature type="compositionally biased region" description="Polar residues" evidence="1">
    <location>
        <begin position="331"/>
        <end position="340"/>
    </location>
</feature>
<keyword evidence="3" id="KW-1185">Reference proteome</keyword>
<feature type="region of interest" description="Disordered" evidence="1">
    <location>
        <begin position="1"/>
        <end position="61"/>
    </location>
</feature>
<dbReference type="EMBL" id="KQ434832">
    <property type="protein sequence ID" value="KZC07861.1"/>
    <property type="molecule type" value="Genomic_DNA"/>
</dbReference>
<feature type="region of interest" description="Disordered" evidence="1">
    <location>
        <begin position="326"/>
        <end position="346"/>
    </location>
</feature>
<evidence type="ECO:0000313" key="2">
    <source>
        <dbReference type="EMBL" id="KZC07861.1"/>
    </source>
</evidence>
<evidence type="ECO:0000256" key="1">
    <source>
        <dbReference type="SAM" id="MobiDB-lite"/>
    </source>
</evidence>
<proteinExistence type="predicted"/>
<dbReference type="AlphaFoldDB" id="A0A154P7M7"/>
<reference evidence="2 3" key="1">
    <citation type="submission" date="2015-07" db="EMBL/GenBank/DDBJ databases">
        <title>The genome of Dufourea novaeangliae.</title>
        <authorList>
            <person name="Pan H."/>
            <person name="Kapheim K."/>
        </authorList>
    </citation>
    <scope>NUCLEOTIDE SEQUENCE [LARGE SCALE GENOMIC DNA]</scope>
    <source>
        <strain evidence="2">0120121106</strain>
        <tissue evidence="2">Whole body</tissue>
    </source>
</reference>
<name>A0A154P7M7_DUFNO</name>
<organism evidence="2 3">
    <name type="scientific">Dufourea novaeangliae</name>
    <name type="common">Sweat bee</name>
    <dbReference type="NCBI Taxonomy" id="178035"/>
    <lineage>
        <taxon>Eukaryota</taxon>
        <taxon>Metazoa</taxon>
        <taxon>Ecdysozoa</taxon>
        <taxon>Arthropoda</taxon>
        <taxon>Hexapoda</taxon>
        <taxon>Insecta</taxon>
        <taxon>Pterygota</taxon>
        <taxon>Neoptera</taxon>
        <taxon>Endopterygota</taxon>
        <taxon>Hymenoptera</taxon>
        <taxon>Apocrita</taxon>
        <taxon>Aculeata</taxon>
        <taxon>Apoidea</taxon>
        <taxon>Anthophila</taxon>
        <taxon>Halictidae</taxon>
        <taxon>Rophitinae</taxon>
        <taxon>Dufourea</taxon>
    </lineage>
</organism>